<gene>
    <name evidence="1" type="ORF">ETH_00036240</name>
</gene>
<feature type="non-terminal residue" evidence="1">
    <location>
        <position position="26"/>
    </location>
</feature>
<keyword evidence="2" id="KW-1185">Reference proteome</keyword>
<protein>
    <submittedName>
        <fullName evidence="1">Uncharacterized protein</fullName>
    </submittedName>
</protein>
<dbReference type="Proteomes" id="UP000030747">
    <property type="component" value="Unassembled WGS sequence"/>
</dbReference>
<dbReference type="AlphaFoldDB" id="U6KT87"/>
<sequence length="26" mass="3165">MKEKLLEVERRRAQEVKQQQDKLALP</sequence>
<proteinExistence type="predicted"/>
<evidence type="ECO:0000313" key="1">
    <source>
        <dbReference type="EMBL" id="CDJ40138.1"/>
    </source>
</evidence>
<evidence type="ECO:0000313" key="2">
    <source>
        <dbReference type="Proteomes" id="UP000030747"/>
    </source>
</evidence>
<reference evidence="1" key="1">
    <citation type="submission" date="2013-10" db="EMBL/GenBank/DDBJ databases">
        <title>Genomic analysis of the causative agents of coccidiosis in chickens.</title>
        <authorList>
            <person name="Reid A.J."/>
            <person name="Blake D."/>
            <person name="Billington K."/>
            <person name="Browne H."/>
            <person name="Dunn M."/>
            <person name="Hung S."/>
            <person name="Kawahara F."/>
            <person name="Miranda-Saavedra D."/>
            <person name="Mourier T."/>
            <person name="Nagra H."/>
            <person name="Otto T.D."/>
            <person name="Rawlings N."/>
            <person name="Sanchez A."/>
            <person name="Sanders M."/>
            <person name="Subramaniam C."/>
            <person name="Tay Y."/>
            <person name="Dear P."/>
            <person name="Doerig C."/>
            <person name="Gruber A."/>
            <person name="Parkinson J."/>
            <person name="Shirley M."/>
            <person name="Wan K.L."/>
            <person name="Berriman M."/>
            <person name="Tomley F."/>
            <person name="Pain A."/>
        </authorList>
    </citation>
    <scope>NUCLEOTIDE SEQUENCE [LARGE SCALE GENOMIC DNA]</scope>
    <source>
        <strain evidence="1">Houghton</strain>
    </source>
</reference>
<reference evidence="1" key="2">
    <citation type="submission" date="2013-10" db="EMBL/GenBank/DDBJ databases">
        <authorList>
            <person name="Aslett M."/>
        </authorList>
    </citation>
    <scope>NUCLEOTIDE SEQUENCE [LARGE SCALE GENOMIC DNA]</scope>
    <source>
        <strain evidence="1">Houghton</strain>
    </source>
</reference>
<name>U6KT87_EIMTE</name>
<accession>U6KT87</accession>
<dbReference type="EMBL" id="HG674965">
    <property type="protein sequence ID" value="CDJ40138.1"/>
    <property type="molecule type" value="Genomic_DNA"/>
</dbReference>
<organism evidence="1 2">
    <name type="scientific">Eimeria tenella</name>
    <name type="common">Coccidian parasite</name>
    <dbReference type="NCBI Taxonomy" id="5802"/>
    <lineage>
        <taxon>Eukaryota</taxon>
        <taxon>Sar</taxon>
        <taxon>Alveolata</taxon>
        <taxon>Apicomplexa</taxon>
        <taxon>Conoidasida</taxon>
        <taxon>Coccidia</taxon>
        <taxon>Eucoccidiorida</taxon>
        <taxon>Eimeriorina</taxon>
        <taxon>Eimeriidae</taxon>
        <taxon>Eimeria</taxon>
    </lineage>
</organism>